<proteinExistence type="predicted"/>
<feature type="transmembrane region" description="Helical" evidence="1">
    <location>
        <begin position="88"/>
        <end position="106"/>
    </location>
</feature>
<dbReference type="InterPro" id="IPR007165">
    <property type="entry name" value="Phage_holin_4_2"/>
</dbReference>
<organism evidence="2 3">
    <name type="scientific">Thermoactinomyces daqus</name>
    <dbReference type="NCBI Taxonomy" id="1329516"/>
    <lineage>
        <taxon>Bacteria</taxon>
        <taxon>Bacillati</taxon>
        <taxon>Bacillota</taxon>
        <taxon>Bacilli</taxon>
        <taxon>Bacillales</taxon>
        <taxon>Thermoactinomycetaceae</taxon>
        <taxon>Thermoactinomyces</taxon>
    </lineage>
</organism>
<keyword evidence="1" id="KW-0472">Membrane</keyword>
<reference evidence="2 3" key="1">
    <citation type="submission" date="2020-07" db="EMBL/GenBank/DDBJ databases">
        <authorList>
            <person name="Feng H."/>
        </authorList>
    </citation>
    <scope>NUCLEOTIDE SEQUENCE [LARGE SCALE GENOMIC DNA]</scope>
    <source>
        <strain evidence="3">s-11</strain>
    </source>
</reference>
<evidence type="ECO:0000313" key="3">
    <source>
        <dbReference type="Proteomes" id="UP000530514"/>
    </source>
</evidence>
<comment type="caution">
    <text evidence="2">The sequence shown here is derived from an EMBL/GenBank/DDBJ whole genome shotgun (WGS) entry which is preliminary data.</text>
</comment>
<dbReference type="EMBL" id="JACEIP010000011">
    <property type="protein sequence ID" value="MBA4543003.1"/>
    <property type="molecule type" value="Genomic_DNA"/>
</dbReference>
<evidence type="ECO:0000256" key="1">
    <source>
        <dbReference type="SAM" id="Phobius"/>
    </source>
</evidence>
<name>A0A7W1XA86_9BACL</name>
<dbReference type="Proteomes" id="UP000530514">
    <property type="component" value="Unassembled WGS sequence"/>
</dbReference>
<feature type="transmembrane region" description="Helical" evidence="1">
    <location>
        <begin position="57"/>
        <end position="76"/>
    </location>
</feature>
<evidence type="ECO:0000313" key="2">
    <source>
        <dbReference type="EMBL" id="MBA4543003.1"/>
    </source>
</evidence>
<keyword evidence="3" id="KW-1185">Reference proteome</keyword>
<dbReference type="Pfam" id="PF04020">
    <property type="entry name" value="Phage_holin_4_2"/>
    <property type="match status" value="1"/>
</dbReference>
<gene>
    <name evidence="2" type="ORF">H1164_08815</name>
</gene>
<dbReference type="PANTHER" id="PTHR37309:SF1">
    <property type="entry name" value="SLR0284 PROTEIN"/>
    <property type="match status" value="1"/>
</dbReference>
<protein>
    <submittedName>
        <fullName evidence="2">Phage holin family protein</fullName>
    </submittedName>
</protein>
<dbReference type="AlphaFoldDB" id="A0A7W1XA86"/>
<feature type="transmembrane region" description="Helical" evidence="1">
    <location>
        <begin position="7"/>
        <end position="26"/>
    </location>
</feature>
<dbReference type="PANTHER" id="PTHR37309">
    <property type="entry name" value="SLR0284 PROTEIN"/>
    <property type="match status" value="1"/>
</dbReference>
<keyword evidence="1" id="KW-0812">Transmembrane</keyword>
<dbReference type="RefSeq" id="WP_033099811.1">
    <property type="nucleotide sequence ID" value="NZ_JACEIP010000011.1"/>
</dbReference>
<dbReference type="OrthoDB" id="7205479at2"/>
<keyword evidence="1" id="KW-1133">Transmembrane helix</keyword>
<sequence length="111" mass="11854">MGIIVRLVINSLAVLLASKIVTGIYVQSWGTALLAALVLGLINLIIRPLIMLLTLPINIVTLGLFSLVVNAILFWLTGALIRGFDVNGFVPAFLGALIVAVASWIADRIMD</sequence>
<feature type="transmembrane region" description="Helical" evidence="1">
    <location>
        <begin position="32"/>
        <end position="50"/>
    </location>
</feature>
<accession>A0A7W1XA86</accession>